<dbReference type="Gene3D" id="3.20.20.140">
    <property type="entry name" value="Metal-dependent hydrolases"/>
    <property type="match status" value="1"/>
</dbReference>
<name>A0A9P6DAN5_PLEER</name>
<comment type="caution">
    <text evidence="1">The sequence shown here is derived from an EMBL/GenBank/DDBJ whole genome shotgun (WGS) entry which is preliminary data.</text>
</comment>
<dbReference type="EMBL" id="MU154542">
    <property type="protein sequence ID" value="KAF9497677.1"/>
    <property type="molecule type" value="Genomic_DNA"/>
</dbReference>
<proteinExistence type="predicted"/>
<dbReference type="InterPro" id="IPR032466">
    <property type="entry name" value="Metal_Hydrolase"/>
</dbReference>
<dbReference type="PANTHER" id="PTHR32027:SF0">
    <property type="entry name" value="CYTOSINE DEAMINASE"/>
    <property type="match status" value="1"/>
</dbReference>
<keyword evidence="1" id="KW-0378">Hydrolase</keyword>
<accession>A0A9P6DAN5</accession>
<protein>
    <submittedName>
        <fullName evidence="1">Metallo-dependent hydrolase</fullName>
    </submittedName>
</protein>
<dbReference type="PANTHER" id="PTHR32027">
    <property type="entry name" value="CYTOSINE DEAMINASE"/>
    <property type="match status" value="1"/>
</dbReference>
<dbReference type="GO" id="GO:0016814">
    <property type="term" value="F:hydrolase activity, acting on carbon-nitrogen (but not peptide) bonds, in cyclic amidines"/>
    <property type="evidence" value="ECO:0007669"/>
    <property type="project" value="TreeGrafter"/>
</dbReference>
<gene>
    <name evidence="1" type="ORF">BDN71DRAFT_1444497</name>
</gene>
<organism evidence="1 2">
    <name type="scientific">Pleurotus eryngii</name>
    <name type="common">Boletus of the steppes</name>
    <dbReference type="NCBI Taxonomy" id="5323"/>
    <lineage>
        <taxon>Eukaryota</taxon>
        <taxon>Fungi</taxon>
        <taxon>Dikarya</taxon>
        <taxon>Basidiomycota</taxon>
        <taxon>Agaricomycotina</taxon>
        <taxon>Agaricomycetes</taxon>
        <taxon>Agaricomycetidae</taxon>
        <taxon>Agaricales</taxon>
        <taxon>Pleurotineae</taxon>
        <taxon>Pleurotaceae</taxon>
        <taxon>Pleurotus</taxon>
    </lineage>
</organism>
<dbReference type="Proteomes" id="UP000807025">
    <property type="component" value="Unassembled WGS sequence"/>
</dbReference>
<dbReference type="SUPFAM" id="SSF51556">
    <property type="entry name" value="Metallo-dependent hydrolases"/>
    <property type="match status" value="1"/>
</dbReference>
<dbReference type="OrthoDB" id="10266980at2759"/>
<evidence type="ECO:0000313" key="2">
    <source>
        <dbReference type="Proteomes" id="UP000807025"/>
    </source>
</evidence>
<reference evidence="1" key="1">
    <citation type="submission" date="2020-11" db="EMBL/GenBank/DDBJ databases">
        <authorList>
            <consortium name="DOE Joint Genome Institute"/>
            <person name="Ahrendt S."/>
            <person name="Riley R."/>
            <person name="Andreopoulos W."/>
            <person name="Labutti K."/>
            <person name="Pangilinan J."/>
            <person name="Ruiz-Duenas F.J."/>
            <person name="Barrasa J.M."/>
            <person name="Sanchez-Garcia M."/>
            <person name="Camarero S."/>
            <person name="Miyauchi S."/>
            <person name="Serrano A."/>
            <person name="Linde D."/>
            <person name="Babiker R."/>
            <person name="Drula E."/>
            <person name="Ayuso-Fernandez I."/>
            <person name="Pacheco R."/>
            <person name="Padilla G."/>
            <person name="Ferreira P."/>
            <person name="Barriuso J."/>
            <person name="Kellner H."/>
            <person name="Castanera R."/>
            <person name="Alfaro M."/>
            <person name="Ramirez L."/>
            <person name="Pisabarro A.G."/>
            <person name="Kuo A."/>
            <person name="Tritt A."/>
            <person name="Lipzen A."/>
            <person name="He G."/>
            <person name="Yan M."/>
            <person name="Ng V."/>
            <person name="Cullen D."/>
            <person name="Martin F."/>
            <person name="Rosso M.-N."/>
            <person name="Henrissat B."/>
            <person name="Hibbett D."/>
            <person name="Martinez A.T."/>
            <person name="Grigoriev I.V."/>
        </authorList>
    </citation>
    <scope>NUCLEOTIDE SEQUENCE</scope>
    <source>
        <strain evidence="1">ATCC 90797</strain>
    </source>
</reference>
<sequence>MSGTGARQRGGPWDKAIWWTKKLATRLIKAALFIPFYSAAMLAPYTPPSLVDNQAFNAGNHHRPNLVFTNVRLAHPDPTKANRLWKVECRGGRVSKVSGMGDNVKTTSLRYFTFDCKGGFMLPALSHPHIHLDKCFIMSSCGDLHTGDFVEAMALTGEAKASFDKRDLYYRGARLILESVECGVTCMRAHVEVDTIVGSNCIDVGLQLKRTFRPICDIQIAAFAQEPLFADPDDEKPGPNFDRLKEAIVLDGVSVVGSAPYVEKNLNQMKRNIRLILSLAAEHDLHADFHLDYNVDPESEPLIYEVIDHVRNNRYWSGTRADGSRPSVVIGHASRLQLFPPSQWKDLAKEIQDLPIHLVGLPQSDMYMLGRSDEKKPLGPPRSTLHVPKIKKDYGIKVAMGVNNVDNPFTPQGSLDPLSLCTFGVAVFQAATSEDLEILASSVTCTARKAIAIEESHKAIFPSRFDPADFVILHDNYSLQSAIFSPCYDRTTIRAGQIVSRRRTHKWNVGVGDIKWYRRTWPERLRWGKLWCPPYAAYLWYKGKLFRPMVSVYPREYEMNFKDTDSVVLMNADEDVKEDDKVLREFGIKLSRMDKYPDWVILQQGAPPSLFLKPWIPLRYQDDD</sequence>
<keyword evidence="2" id="KW-1185">Reference proteome</keyword>
<dbReference type="InterPro" id="IPR052349">
    <property type="entry name" value="Metallo-hydrolase_Enzymes"/>
</dbReference>
<evidence type="ECO:0000313" key="1">
    <source>
        <dbReference type="EMBL" id="KAF9497677.1"/>
    </source>
</evidence>
<dbReference type="AlphaFoldDB" id="A0A9P6DAN5"/>